<accession>A0A554N8H8</accession>
<dbReference type="PROSITE" id="PS51658">
    <property type="entry name" value="BFN"/>
    <property type="match status" value="1"/>
</dbReference>
<dbReference type="PANTHER" id="PTHR15160">
    <property type="entry name" value="VON HIPPEL-LINDAU PROTEIN"/>
    <property type="match status" value="1"/>
</dbReference>
<dbReference type="Gene3D" id="3.10.690.10">
    <property type="entry name" value="Bifunctional nuclease domain"/>
    <property type="match status" value="1"/>
</dbReference>
<evidence type="ECO:0000259" key="2">
    <source>
        <dbReference type="PROSITE" id="PS51658"/>
    </source>
</evidence>
<dbReference type="AlphaFoldDB" id="A0A554N8H8"/>
<keyword evidence="4" id="KW-1185">Reference proteome</keyword>
<dbReference type="Proteomes" id="UP000319894">
    <property type="component" value="Unassembled WGS sequence"/>
</dbReference>
<feature type="region of interest" description="Disordered" evidence="1">
    <location>
        <begin position="131"/>
        <end position="158"/>
    </location>
</feature>
<proteinExistence type="predicted"/>
<sequence length="158" mass="17019">MAHEATVRGLGVGVSDDGPDTPVVLLDADGRVVPIFISADQAQSIDHALRGEPFKRPLTHDLFVEMVAEFGGAVDRVRVDGLAEGTFLAKIDAEQYVDGERRPATFDARPSDAIAVALRVDCSVIVADDVLDRAGRPPEEFETREEPGPGPERDRGED</sequence>
<dbReference type="Pfam" id="PF02577">
    <property type="entry name" value="BFN_dom"/>
    <property type="match status" value="1"/>
</dbReference>
<name>A0A554N8H8_9EURY</name>
<organism evidence="3 4">
    <name type="scientific">Haloglomus irregulare</name>
    <dbReference type="NCBI Taxonomy" id="2234134"/>
    <lineage>
        <taxon>Archaea</taxon>
        <taxon>Methanobacteriati</taxon>
        <taxon>Methanobacteriota</taxon>
        <taxon>Stenosarchaea group</taxon>
        <taxon>Halobacteria</taxon>
        <taxon>Halobacteriales</taxon>
        <taxon>Natronomonadaceae</taxon>
        <taxon>Haloglomus</taxon>
    </lineage>
</organism>
<feature type="domain" description="BFN" evidence="2">
    <location>
        <begin position="2"/>
        <end position="138"/>
    </location>
</feature>
<evidence type="ECO:0000313" key="4">
    <source>
        <dbReference type="Proteomes" id="UP000319894"/>
    </source>
</evidence>
<evidence type="ECO:0000313" key="3">
    <source>
        <dbReference type="EMBL" id="TSD13697.1"/>
    </source>
</evidence>
<dbReference type="GO" id="GO:0004518">
    <property type="term" value="F:nuclease activity"/>
    <property type="evidence" value="ECO:0007669"/>
    <property type="project" value="InterPro"/>
</dbReference>
<reference evidence="3 4" key="1">
    <citation type="submission" date="2018-06" db="EMBL/GenBank/DDBJ databases">
        <title>Natronomonas sp. F16-60 a new haloarchaeon isolated from a solar saltern of Isla Cristina, Huelva, Spain.</title>
        <authorList>
            <person name="Duran-Viseras A."/>
            <person name="Sanchez-Porro C."/>
            <person name="Ventosa A."/>
        </authorList>
    </citation>
    <scope>NUCLEOTIDE SEQUENCE [LARGE SCALE GENOMIC DNA]</scope>
    <source>
        <strain evidence="3 4">F16-60</strain>
    </source>
</reference>
<dbReference type="SUPFAM" id="SSF103256">
    <property type="entry name" value="Hypothetical protein TM0160"/>
    <property type="match status" value="1"/>
</dbReference>
<dbReference type="InParanoid" id="A0A554N8H8"/>
<gene>
    <name evidence="3" type="ORF">DP107_11035</name>
</gene>
<dbReference type="PANTHER" id="PTHR15160:SF1">
    <property type="entry name" value="VON HIPPEL-LINDAU DISEASE TUMOR SUPPRESSOR"/>
    <property type="match status" value="1"/>
</dbReference>
<comment type="caution">
    <text evidence="3">The sequence shown here is derived from an EMBL/GenBank/DDBJ whole genome shotgun (WGS) entry which is preliminary data.</text>
</comment>
<protein>
    <submittedName>
        <fullName evidence="3">Bifunctional nuclease family protein</fullName>
    </submittedName>
</protein>
<dbReference type="RefSeq" id="WP_144262220.1">
    <property type="nucleotide sequence ID" value="NZ_QMDX01000006.1"/>
</dbReference>
<dbReference type="InterPro" id="IPR036104">
    <property type="entry name" value="BFN_sf"/>
</dbReference>
<dbReference type="OrthoDB" id="30741at2157"/>
<dbReference type="InterPro" id="IPR003729">
    <property type="entry name" value="Bi_nuclease_dom"/>
</dbReference>
<dbReference type="EMBL" id="QMDX01000006">
    <property type="protein sequence ID" value="TSD13697.1"/>
    <property type="molecule type" value="Genomic_DNA"/>
</dbReference>
<evidence type="ECO:0000256" key="1">
    <source>
        <dbReference type="SAM" id="MobiDB-lite"/>
    </source>
</evidence>